<accession>A0A9P6EY58</accession>
<gene>
    <name evidence="2" type="ORF">EC957_007865</name>
</gene>
<comment type="caution">
    <text evidence="2">The sequence shown here is derived from an EMBL/GenBank/DDBJ whole genome shotgun (WGS) entry which is preliminary data.</text>
</comment>
<feature type="compositionally biased region" description="Polar residues" evidence="1">
    <location>
        <begin position="457"/>
        <end position="470"/>
    </location>
</feature>
<keyword evidence="3" id="KW-1185">Reference proteome</keyword>
<name>A0A9P6EY58_9FUNG</name>
<evidence type="ECO:0000313" key="3">
    <source>
        <dbReference type="Proteomes" id="UP000723463"/>
    </source>
</evidence>
<proteinExistence type="predicted"/>
<dbReference type="AlphaFoldDB" id="A0A9P6EY58"/>
<evidence type="ECO:0000256" key="1">
    <source>
        <dbReference type="SAM" id="MobiDB-lite"/>
    </source>
</evidence>
<reference evidence="2" key="1">
    <citation type="journal article" date="2020" name="Fungal Divers.">
        <title>Resolving the Mortierellaceae phylogeny through synthesis of multi-gene phylogenetics and phylogenomics.</title>
        <authorList>
            <person name="Vandepol N."/>
            <person name="Liber J."/>
            <person name="Desiro A."/>
            <person name="Na H."/>
            <person name="Kennedy M."/>
            <person name="Barry K."/>
            <person name="Grigoriev I.V."/>
            <person name="Miller A.N."/>
            <person name="O'Donnell K."/>
            <person name="Stajich J.E."/>
            <person name="Bonito G."/>
        </authorList>
    </citation>
    <scope>NUCLEOTIDE SEQUENCE</scope>
    <source>
        <strain evidence="2">NRRL 2591</strain>
    </source>
</reference>
<protein>
    <submittedName>
        <fullName evidence="2">Uncharacterized protein</fullName>
    </submittedName>
</protein>
<dbReference type="Proteomes" id="UP000723463">
    <property type="component" value="Unassembled WGS sequence"/>
</dbReference>
<dbReference type="EMBL" id="JAAAXW010000379">
    <property type="protein sequence ID" value="KAF9537618.1"/>
    <property type="molecule type" value="Genomic_DNA"/>
</dbReference>
<organism evidence="2 3">
    <name type="scientific">Mortierella hygrophila</name>
    <dbReference type="NCBI Taxonomy" id="979708"/>
    <lineage>
        <taxon>Eukaryota</taxon>
        <taxon>Fungi</taxon>
        <taxon>Fungi incertae sedis</taxon>
        <taxon>Mucoromycota</taxon>
        <taxon>Mortierellomycotina</taxon>
        <taxon>Mortierellomycetes</taxon>
        <taxon>Mortierellales</taxon>
        <taxon>Mortierellaceae</taxon>
        <taxon>Mortierella</taxon>
    </lineage>
</organism>
<sequence length="490" mass="54902">MNLNIVQQEVVDCLQEAVQSAATVKRNAQRLIGEFVETLAVRMHAAEETKRAELQKVSPPMTMTNVDRRKAKRDAVTKDERDILTHLCVRIKPNVADKEQQDVDKTGVGVAVNKLIDRLTDLGFHHPIRARRDLNETMPFTPSMPVRSATAMVEKHLLPPETDNGIQDDISAVENFLQLNRITGNRRRIIPLTSFELPFMSFTEPEFASFFWKRESLKTQLADLVAEDGSPANTLVDITNWIAGKGPGIIIKQFNADVAPQVKTSRQRRKAGHHGAVKLLTLEQIKSHLAAIQDKWVDPINYATKGYTLRSFIRMDGFWFQLPAYKLHELQSVRYRWLEPTKLPLKLTSTVGGIDYYLQEIRRVITCKEDVEKLWPGVPVDRIKTLTLGGGQVCAIGAFADLAEDVLSQAKGKDNANESSMEEITTTTTVATTIATDNQQSTNASTSASSKVPVPLRQSQGLPTSSSRTTFPNLAVKQKAVYQPTFRFRR</sequence>
<feature type="region of interest" description="Disordered" evidence="1">
    <location>
        <begin position="436"/>
        <end position="470"/>
    </location>
</feature>
<evidence type="ECO:0000313" key="2">
    <source>
        <dbReference type="EMBL" id="KAF9537618.1"/>
    </source>
</evidence>
<feature type="compositionally biased region" description="Low complexity" evidence="1">
    <location>
        <begin position="436"/>
        <end position="450"/>
    </location>
</feature>